<organism evidence="2 4">
    <name type="scientific">Didymodactylos carnosus</name>
    <dbReference type="NCBI Taxonomy" id="1234261"/>
    <lineage>
        <taxon>Eukaryota</taxon>
        <taxon>Metazoa</taxon>
        <taxon>Spiralia</taxon>
        <taxon>Gnathifera</taxon>
        <taxon>Rotifera</taxon>
        <taxon>Eurotatoria</taxon>
        <taxon>Bdelloidea</taxon>
        <taxon>Philodinida</taxon>
        <taxon>Philodinidae</taxon>
        <taxon>Didymodactylos</taxon>
    </lineage>
</organism>
<dbReference type="EMBL" id="CAJOBC010126564">
    <property type="protein sequence ID" value="CAF4597278.1"/>
    <property type="molecule type" value="Genomic_DNA"/>
</dbReference>
<dbReference type="AlphaFoldDB" id="A0A816F618"/>
<feature type="compositionally biased region" description="Low complexity" evidence="1">
    <location>
        <begin position="88"/>
        <end position="98"/>
    </location>
</feature>
<reference evidence="2" key="1">
    <citation type="submission" date="2021-02" db="EMBL/GenBank/DDBJ databases">
        <authorList>
            <person name="Nowell W R."/>
        </authorList>
    </citation>
    <scope>NUCLEOTIDE SEQUENCE</scope>
</reference>
<name>A0A816F618_9BILA</name>
<sequence length="104" mass="10561">VQTSFSRSLAVNKGPMDYVKTGVAAAGDALNAAKDAVKDAASTVVDAVSGDNKTDQKTNEAKQHGQRAADNFGKAAQQASGDAYRKTSSGMNTSSSSSPYAAST</sequence>
<proteinExistence type="predicted"/>
<accession>A0A816F618</accession>
<comment type="caution">
    <text evidence="2">The sequence shown here is derived from an EMBL/GenBank/DDBJ whole genome shotgun (WGS) entry which is preliminary data.</text>
</comment>
<dbReference type="Proteomes" id="UP000663829">
    <property type="component" value="Unassembled WGS sequence"/>
</dbReference>
<evidence type="ECO:0000313" key="4">
    <source>
        <dbReference type="Proteomes" id="UP000663829"/>
    </source>
</evidence>
<evidence type="ECO:0000313" key="3">
    <source>
        <dbReference type="EMBL" id="CAF4597278.1"/>
    </source>
</evidence>
<dbReference type="Proteomes" id="UP000681722">
    <property type="component" value="Unassembled WGS sequence"/>
</dbReference>
<feature type="compositionally biased region" description="Basic and acidic residues" evidence="1">
    <location>
        <begin position="52"/>
        <end position="63"/>
    </location>
</feature>
<protein>
    <submittedName>
        <fullName evidence="2">Uncharacterized protein</fullName>
    </submittedName>
</protein>
<evidence type="ECO:0000256" key="1">
    <source>
        <dbReference type="SAM" id="MobiDB-lite"/>
    </source>
</evidence>
<dbReference type="EMBL" id="CAJNOQ010054042">
    <property type="protein sequence ID" value="CAF1656961.1"/>
    <property type="molecule type" value="Genomic_DNA"/>
</dbReference>
<keyword evidence="4" id="KW-1185">Reference proteome</keyword>
<feature type="non-terminal residue" evidence="2">
    <location>
        <position position="1"/>
    </location>
</feature>
<feature type="region of interest" description="Disordered" evidence="1">
    <location>
        <begin position="47"/>
        <end position="104"/>
    </location>
</feature>
<gene>
    <name evidence="2" type="ORF">GPM918_LOCUS45812</name>
    <name evidence="3" type="ORF">SRO942_LOCUS48730</name>
</gene>
<feature type="non-terminal residue" evidence="2">
    <location>
        <position position="104"/>
    </location>
</feature>
<evidence type="ECO:0000313" key="2">
    <source>
        <dbReference type="EMBL" id="CAF1656961.1"/>
    </source>
</evidence>